<feature type="transmembrane region" description="Helical" evidence="4">
    <location>
        <begin position="114"/>
        <end position="135"/>
    </location>
</feature>
<feature type="transmembrane region" description="Helical" evidence="4">
    <location>
        <begin position="295"/>
        <end position="313"/>
    </location>
</feature>
<evidence type="ECO:0000259" key="5">
    <source>
        <dbReference type="PROSITE" id="PS50850"/>
    </source>
</evidence>
<feature type="domain" description="Major facilitator superfamily (MFS) profile" evidence="5">
    <location>
        <begin position="16"/>
        <end position="410"/>
    </location>
</feature>
<feature type="transmembrane region" description="Helical" evidence="4">
    <location>
        <begin position="388"/>
        <end position="406"/>
    </location>
</feature>
<dbReference type="InterPro" id="IPR036259">
    <property type="entry name" value="MFS_trans_sf"/>
</dbReference>
<keyword evidence="7" id="KW-1185">Reference proteome</keyword>
<dbReference type="InterPro" id="IPR020846">
    <property type="entry name" value="MFS_dom"/>
</dbReference>
<feature type="transmembrane region" description="Helical" evidence="4">
    <location>
        <begin position="56"/>
        <end position="77"/>
    </location>
</feature>
<name>A0ABT0LJD4_9GAMM</name>
<evidence type="ECO:0000256" key="1">
    <source>
        <dbReference type="ARBA" id="ARBA00022692"/>
    </source>
</evidence>
<reference evidence="6 7" key="1">
    <citation type="submission" date="2022-01" db="EMBL/GenBank/DDBJ databases">
        <title>Whole genome-based taxonomy of the Shewanellaceae.</title>
        <authorList>
            <person name="Martin-Rodriguez A.J."/>
        </authorList>
    </citation>
    <scope>NUCLEOTIDE SEQUENCE [LARGE SCALE GENOMIC DNA]</scope>
    <source>
        <strain evidence="6 7">DSM 17177</strain>
    </source>
</reference>
<feature type="transmembrane region" description="Helical" evidence="4">
    <location>
        <begin position="325"/>
        <end position="345"/>
    </location>
</feature>
<evidence type="ECO:0000256" key="4">
    <source>
        <dbReference type="SAM" id="Phobius"/>
    </source>
</evidence>
<evidence type="ECO:0000256" key="2">
    <source>
        <dbReference type="ARBA" id="ARBA00022989"/>
    </source>
</evidence>
<dbReference type="Proteomes" id="UP001203423">
    <property type="component" value="Unassembled WGS sequence"/>
</dbReference>
<feature type="transmembrane region" description="Helical" evidence="4">
    <location>
        <begin position="142"/>
        <end position="163"/>
    </location>
</feature>
<keyword evidence="2 4" id="KW-1133">Transmembrane helix</keyword>
<sequence>MLNFGLVVPHRSVLDALLIFAVSLCLVGVYSGLIPYSTSLSEVYQHTFPLSVSDAVMLSVVYLAAYSISLIPAGLLIDRIGVHWSIFISTVLLSSSLVLFAVSSSVFLFLISRVLMGIASSFTFLLAIMVAKLYFHRKYLSMLVGFAELIFSFSLAASPFLTLHVSTLLDWRQQTIMFAIFLILLCLLYFIFRLHKCHPAYLISKRHSKRNQQHAMIQLKFALSNRWFWYVLFVTGIFYIHFSLHVLVYGPIYIQKLYHINYIDSISLNDVAITGYMLSCLTLGVSNSLFSTKKLFFFAVLLSFLVYSCNLFFNEYLLSSFLLSGINYFLLGFLSAYALLIFRLYEELSGHHLNAGISAGLNMFTLLPLCFTFVFNWFFYHDPLDERIFIWVVYAITLLLVSPILWQKEKPMFVAY</sequence>
<organism evidence="6 7">
    <name type="scientific">Shewanella surugensis</name>
    <dbReference type="NCBI Taxonomy" id="212020"/>
    <lineage>
        <taxon>Bacteria</taxon>
        <taxon>Pseudomonadati</taxon>
        <taxon>Pseudomonadota</taxon>
        <taxon>Gammaproteobacteria</taxon>
        <taxon>Alteromonadales</taxon>
        <taxon>Shewanellaceae</taxon>
        <taxon>Shewanella</taxon>
    </lineage>
</organism>
<dbReference type="RefSeq" id="WP_248943236.1">
    <property type="nucleotide sequence ID" value="NZ_JAKIKS010000218.1"/>
</dbReference>
<evidence type="ECO:0000256" key="3">
    <source>
        <dbReference type="ARBA" id="ARBA00023136"/>
    </source>
</evidence>
<dbReference type="PROSITE" id="PS50850">
    <property type="entry name" value="MFS"/>
    <property type="match status" value="1"/>
</dbReference>
<dbReference type="Pfam" id="PF07690">
    <property type="entry name" value="MFS_1"/>
    <property type="match status" value="1"/>
</dbReference>
<accession>A0ABT0LJD4</accession>
<proteinExistence type="predicted"/>
<feature type="transmembrane region" description="Helical" evidence="4">
    <location>
        <begin position="12"/>
        <end position="36"/>
    </location>
</feature>
<protein>
    <submittedName>
        <fullName evidence="6">MFS transporter</fullName>
    </submittedName>
</protein>
<feature type="transmembrane region" description="Helical" evidence="4">
    <location>
        <begin position="357"/>
        <end position="376"/>
    </location>
</feature>
<keyword evidence="1 4" id="KW-0812">Transmembrane</keyword>
<keyword evidence="3 4" id="KW-0472">Membrane</keyword>
<feature type="transmembrane region" description="Helical" evidence="4">
    <location>
        <begin position="84"/>
        <end position="108"/>
    </location>
</feature>
<dbReference type="SUPFAM" id="SSF103473">
    <property type="entry name" value="MFS general substrate transporter"/>
    <property type="match status" value="1"/>
</dbReference>
<feature type="transmembrane region" description="Helical" evidence="4">
    <location>
        <begin position="227"/>
        <end position="254"/>
    </location>
</feature>
<evidence type="ECO:0000313" key="7">
    <source>
        <dbReference type="Proteomes" id="UP001203423"/>
    </source>
</evidence>
<gene>
    <name evidence="6" type="ORF">L2764_25910</name>
</gene>
<dbReference type="EMBL" id="JAKIKS010000218">
    <property type="protein sequence ID" value="MCL1127803.1"/>
    <property type="molecule type" value="Genomic_DNA"/>
</dbReference>
<feature type="transmembrane region" description="Helical" evidence="4">
    <location>
        <begin position="175"/>
        <end position="192"/>
    </location>
</feature>
<evidence type="ECO:0000313" key="6">
    <source>
        <dbReference type="EMBL" id="MCL1127803.1"/>
    </source>
</evidence>
<dbReference type="Gene3D" id="1.20.1250.20">
    <property type="entry name" value="MFS general substrate transporter like domains"/>
    <property type="match status" value="1"/>
</dbReference>
<dbReference type="InterPro" id="IPR011701">
    <property type="entry name" value="MFS"/>
</dbReference>
<comment type="caution">
    <text evidence="6">The sequence shown here is derived from an EMBL/GenBank/DDBJ whole genome shotgun (WGS) entry which is preliminary data.</text>
</comment>